<accession>A0A6C0C7R3</accession>
<sequence length="318" mass="35996">MDNVFLIDEEHELRDEHYINENDIIHRQNISEGVDNRKGIYDIDGLIHRQVTRENILLSENDDSCIKSSDSKTLKFNFNIDNAGGLNYKKNVIGFRLNECIYTSPVFNVKQGINDTIQLTINNNSYIITIPQGFYTINTLLNTINISTAVNVSAGELDTSVTSIFTLSFDSITSKINIIKNHSDNIIFNNLTVDSLMYKFGFHGISGNTLTISGNKVADTHPALNIGSYIDIVVDEIPYKACKQNSRGLNIVHRLPITTTSGSSIVYYKSNFIDHNFQYLFYPMNLSQLTIHLYMDGNELNLNNMTLSLEFELVILNK</sequence>
<proteinExistence type="predicted"/>
<reference evidence="1" key="1">
    <citation type="journal article" date="2020" name="Nature">
        <title>Giant virus diversity and host interactions through global metagenomics.</title>
        <authorList>
            <person name="Schulz F."/>
            <person name="Roux S."/>
            <person name="Paez-Espino D."/>
            <person name="Jungbluth S."/>
            <person name="Walsh D.A."/>
            <person name="Denef V.J."/>
            <person name="McMahon K.D."/>
            <person name="Konstantinidis K.T."/>
            <person name="Eloe-Fadrosh E.A."/>
            <person name="Kyrpides N.C."/>
            <person name="Woyke T."/>
        </authorList>
    </citation>
    <scope>NUCLEOTIDE SEQUENCE</scope>
    <source>
        <strain evidence="1">GVMAG-M-3300020187-37</strain>
    </source>
</reference>
<name>A0A6C0C7R3_9ZZZZ</name>
<protein>
    <submittedName>
        <fullName evidence="1">Uncharacterized protein</fullName>
    </submittedName>
</protein>
<dbReference type="EMBL" id="MN739346">
    <property type="protein sequence ID" value="QHS99678.1"/>
    <property type="molecule type" value="Genomic_DNA"/>
</dbReference>
<evidence type="ECO:0000313" key="1">
    <source>
        <dbReference type="EMBL" id="QHS99678.1"/>
    </source>
</evidence>
<dbReference type="AlphaFoldDB" id="A0A6C0C7R3"/>
<organism evidence="1">
    <name type="scientific">viral metagenome</name>
    <dbReference type="NCBI Taxonomy" id="1070528"/>
    <lineage>
        <taxon>unclassified sequences</taxon>
        <taxon>metagenomes</taxon>
        <taxon>organismal metagenomes</taxon>
    </lineage>
</organism>